<reference evidence="6 7" key="1">
    <citation type="submission" date="2016-07" db="EMBL/GenBank/DDBJ databases">
        <title>Pervasive Adenine N6-methylation of Active Genes in Fungi.</title>
        <authorList>
            <consortium name="DOE Joint Genome Institute"/>
            <person name="Mondo S.J."/>
            <person name="Dannebaum R.O."/>
            <person name="Kuo R.C."/>
            <person name="Labutti K."/>
            <person name="Haridas S."/>
            <person name="Kuo A."/>
            <person name="Salamov A."/>
            <person name="Ahrendt S.R."/>
            <person name="Lipzen A."/>
            <person name="Sullivan W."/>
            <person name="Andreopoulos W.B."/>
            <person name="Clum A."/>
            <person name="Lindquist E."/>
            <person name="Daum C."/>
            <person name="Ramamoorthy G.K."/>
            <person name="Gryganskyi A."/>
            <person name="Culley D."/>
            <person name="Magnuson J.K."/>
            <person name="James T.Y."/>
            <person name="O'Malley M.A."/>
            <person name="Stajich J.E."/>
            <person name="Spatafora J.W."/>
            <person name="Visel A."/>
            <person name="Grigoriev I.V."/>
        </authorList>
    </citation>
    <scope>NUCLEOTIDE SEQUENCE [LARGE SCALE GENOMIC DNA]</scope>
    <source>
        <strain evidence="6 7">PL171</strain>
    </source>
</reference>
<dbReference type="EMBL" id="MCFL01000003">
    <property type="protein sequence ID" value="ORZ40168.1"/>
    <property type="molecule type" value="Genomic_DNA"/>
</dbReference>
<dbReference type="Proteomes" id="UP000193411">
    <property type="component" value="Unassembled WGS sequence"/>
</dbReference>
<dbReference type="InterPro" id="IPR003126">
    <property type="entry name" value="Znf_UBR"/>
</dbReference>
<sequence length="260" mass="29227">MTTCSYNQGYIYQPVFACRTCTPSVDGIDPDPAGFCLGCSMTCHKGHDVLELYLKRNFRCDCGTARYAASGQPKCHLTPKPPGTVNEKNEYNHNYLGRYCTCDEFFEFSTLQSYMKQCLGCQDWFHRDCMPNAPETAQEYGMLICEACVKKHGLHNWKPLCVQFKQSVCLTQGTVKESEAEDALGAEMEPMWIYLRTNWRELLCDCDKCEAKYAVLPFLHDGAVFGLGGVQDDGGQWEDEGEVDGDLEGAMAELQLEESS</sequence>
<dbReference type="InterPro" id="IPR011011">
    <property type="entry name" value="Znf_FYVE_PHD"/>
</dbReference>
<dbReference type="SMART" id="SM00249">
    <property type="entry name" value="PHD"/>
    <property type="match status" value="1"/>
</dbReference>
<dbReference type="InterPro" id="IPR001965">
    <property type="entry name" value="Znf_PHD"/>
</dbReference>
<dbReference type="AlphaFoldDB" id="A0A1Y2HZY8"/>
<comment type="caution">
    <text evidence="6">The sequence shown here is derived from an EMBL/GenBank/DDBJ whole genome shotgun (WGS) entry which is preliminary data.</text>
</comment>
<dbReference type="InterPro" id="IPR013083">
    <property type="entry name" value="Znf_RING/FYVE/PHD"/>
</dbReference>
<accession>A0A1Y2HZY8</accession>
<dbReference type="GO" id="GO:0005737">
    <property type="term" value="C:cytoplasm"/>
    <property type="evidence" value="ECO:0007669"/>
    <property type="project" value="TreeGrafter"/>
</dbReference>
<evidence type="ECO:0000313" key="7">
    <source>
        <dbReference type="Proteomes" id="UP000193411"/>
    </source>
</evidence>
<dbReference type="PANTHER" id="PTHR13513:SF9">
    <property type="entry name" value="E3 UBIQUITIN-PROTEIN LIGASE UBR7-RELATED"/>
    <property type="match status" value="1"/>
</dbReference>
<keyword evidence="1" id="KW-0479">Metal-binding</keyword>
<dbReference type="GO" id="GO:0061630">
    <property type="term" value="F:ubiquitin protein ligase activity"/>
    <property type="evidence" value="ECO:0007669"/>
    <property type="project" value="InterPro"/>
</dbReference>
<dbReference type="Pfam" id="PF02207">
    <property type="entry name" value="zf-UBR"/>
    <property type="match status" value="1"/>
</dbReference>
<proteinExistence type="predicted"/>
<organism evidence="6 7">
    <name type="scientific">Catenaria anguillulae PL171</name>
    <dbReference type="NCBI Taxonomy" id="765915"/>
    <lineage>
        <taxon>Eukaryota</taxon>
        <taxon>Fungi</taxon>
        <taxon>Fungi incertae sedis</taxon>
        <taxon>Blastocladiomycota</taxon>
        <taxon>Blastocladiomycetes</taxon>
        <taxon>Blastocladiales</taxon>
        <taxon>Catenariaceae</taxon>
        <taxon>Catenaria</taxon>
    </lineage>
</organism>
<evidence type="ECO:0000256" key="1">
    <source>
        <dbReference type="ARBA" id="ARBA00022723"/>
    </source>
</evidence>
<dbReference type="GO" id="GO:0008270">
    <property type="term" value="F:zinc ion binding"/>
    <property type="evidence" value="ECO:0007669"/>
    <property type="project" value="UniProtKB-KW"/>
</dbReference>
<gene>
    <name evidence="6" type="ORF">BCR44DRAFT_1509467</name>
</gene>
<dbReference type="PANTHER" id="PTHR13513">
    <property type="entry name" value="E3 UBIQUITIN-PROTEIN LIGASE UBR7"/>
    <property type="match status" value="1"/>
</dbReference>
<name>A0A1Y2HZY8_9FUNG</name>
<evidence type="ECO:0000256" key="2">
    <source>
        <dbReference type="ARBA" id="ARBA00022771"/>
    </source>
</evidence>
<dbReference type="InterPro" id="IPR040204">
    <property type="entry name" value="UBR7"/>
</dbReference>
<dbReference type="OrthoDB" id="5795902at2759"/>
<evidence type="ECO:0000256" key="4">
    <source>
        <dbReference type="PROSITE-ProRule" id="PRU00508"/>
    </source>
</evidence>
<dbReference type="PROSITE" id="PS51157">
    <property type="entry name" value="ZF_UBR"/>
    <property type="match status" value="1"/>
</dbReference>
<dbReference type="CDD" id="cd19677">
    <property type="entry name" value="UBR-box_UBR7"/>
    <property type="match status" value="1"/>
</dbReference>
<evidence type="ECO:0000259" key="5">
    <source>
        <dbReference type="PROSITE" id="PS51157"/>
    </source>
</evidence>
<keyword evidence="3" id="KW-0862">Zinc</keyword>
<protein>
    <recommendedName>
        <fullName evidence="5">UBR-type domain-containing protein</fullName>
    </recommendedName>
</protein>
<dbReference type="Gene3D" id="3.30.40.10">
    <property type="entry name" value="Zinc/RING finger domain, C3HC4 (zinc finger)"/>
    <property type="match status" value="1"/>
</dbReference>
<feature type="zinc finger region" description="UBR-type" evidence="4">
    <location>
        <begin position="2"/>
        <end position="80"/>
    </location>
</feature>
<dbReference type="SMART" id="SM00396">
    <property type="entry name" value="ZnF_UBR1"/>
    <property type="match status" value="1"/>
</dbReference>
<keyword evidence="7" id="KW-1185">Reference proteome</keyword>
<feature type="domain" description="UBR-type" evidence="5">
    <location>
        <begin position="2"/>
        <end position="80"/>
    </location>
</feature>
<dbReference type="SUPFAM" id="SSF57903">
    <property type="entry name" value="FYVE/PHD zinc finger"/>
    <property type="match status" value="1"/>
</dbReference>
<keyword evidence="2" id="KW-0863">Zinc-finger</keyword>
<evidence type="ECO:0000256" key="3">
    <source>
        <dbReference type="ARBA" id="ARBA00022833"/>
    </source>
</evidence>
<evidence type="ECO:0000313" key="6">
    <source>
        <dbReference type="EMBL" id="ORZ40168.1"/>
    </source>
</evidence>
<dbReference type="InterPro" id="IPR047506">
    <property type="entry name" value="UBR7-like_UBR-box"/>
</dbReference>